<dbReference type="Proteomes" id="UP000236173">
    <property type="component" value="Unassembled WGS sequence"/>
</dbReference>
<sequence>MATSQWRKAKEALKVAEQTAIKLRSLWRCVISAVHKGTDKHPEAARRSQRDLLCAPIFEPPVD</sequence>
<protein>
    <submittedName>
        <fullName evidence="1">Uncharacterized protein</fullName>
    </submittedName>
</protein>
<evidence type="ECO:0000313" key="2">
    <source>
        <dbReference type="Proteomes" id="UP000236173"/>
    </source>
</evidence>
<name>A0A2H5XC77_9BACT</name>
<dbReference type="EMBL" id="BEHT01000015">
    <property type="protein sequence ID" value="GBC98789.1"/>
    <property type="molecule type" value="Genomic_DNA"/>
</dbReference>
<organism evidence="1 2">
    <name type="scientific">Candidatus Fervidibacter japonicus</name>
    <dbReference type="NCBI Taxonomy" id="2035412"/>
    <lineage>
        <taxon>Bacteria</taxon>
        <taxon>Candidatus Fervidibacterota</taxon>
        <taxon>Candidatus Fervidibacter</taxon>
    </lineage>
</organism>
<gene>
    <name evidence="1" type="ORF">HRbin17_01303</name>
</gene>
<reference evidence="2" key="1">
    <citation type="submission" date="2017-09" db="EMBL/GenBank/DDBJ databases">
        <title>Metaegenomics of thermophilic ammonia-oxidizing enrichment culture.</title>
        <authorList>
            <person name="Kato S."/>
            <person name="Suzuki K."/>
        </authorList>
    </citation>
    <scope>NUCLEOTIDE SEQUENCE [LARGE SCALE GENOMIC DNA]</scope>
</reference>
<accession>A0A2H5XC77</accession>
<proteinExistence type="predicted"/>
<dbReference type="AlphaFoldDB" id="A0A2H5XC77"/>
<comment type="caution">
    <text evidence="1">The sequence shown here is derived from an EMBL/GenBank/DDBJ whole genome shotgun (WGS) entry which is preliminary data.</text>
</comment>
<evidence type="ECO:0000313" key="1">
    <source>
        <dbReference type="EMBL" id="GBC98789.1"/>
    </source>
</evidence>